<dbReference type="CDD" id="cd01149">
    <property type="entry name" value="HutB"/>
    <property type="match status" value="1"/>
</dbReference>
<evidence type="ECO:0000259" key="1">
    <source>
        <dbReference type="PROSITE" id="PS50983"/>
    </source>
</evidence>
<dbReference type="PANTHER" id="PTHR30535">
    <property type="entry name" value="VITAMIN B12-BINDING PROTEIN"/>
    <property type="match status" value="1"/>
</dbReference>
<dbReference type="PANTHER" id="PTHR30535:SF4">
    <property type="entry name" value="HEMIN-BINDING PERIPLASMIC PROTEIN HMUT"/>
    <property type="match status" value="1"/>
</dbReference>
<proteinExistence type="predicted"/>
<comment type="caution">
    <text evidence="2">The sequence shown here is derived from an EMBL/GenBank/DDBJ whole genome shotgun (WGS) entry which is preliminary data.</text>
</comment>
<reference evidence="2 3" key="1">
    <citation type="submission" date="2015-11" db="EMBL/GenBank/DDBJ databases">
        <title>Ensifer anhuiense sp. nov., an effective nitrogen fixation bacterium with Glycine soja.</title>
        <authorList>
            <person name="Yan H."/>
            <person name="Chen W."/>
        </authorList>
    </citation>
    <scope>NUCLEOTIDE SEQUENCE [LARGE SCALE GENOMIC DNA]</scope>
    <source>
        <strain evidence="2 3">LMG 7837</strain>
    </source>
</reference>
<dbReference type="EMBL" id="LNQB01000059">
    <property type="protein sequence ID" value="OAP48806.1"/>
    <property type="molecule type" value="Genomic_DNA"/>
</dbReference>
<name>A0A178YNJ4_SINSA</name>
<dbReference type="Gene3D" id="3.40.50.1980">
    <property type="entry name" value="Nitrogenase molybdenum iron protein domain"/>
    <property type="match status" value="2"/>
</dbReference>
<dbReference type="InterPro" id="IPR002491">
    <property type="entry name" value="ABC_transptr_periplasmic_BD"/>
</dbReference>
<feature type="domain" description="Fe/B12 periplasmic-binding" evidence="1">
    <location>
        <begin position="54"/>
        <end position="311"/>
    </location>
</feature>
<dbReference type="PROSITE" id="PS50983">
    <property type="entry name" value="FE_B12_PBP"/>
    <property type="match status" value="1"/>
</dbReference>
<keyword evidence="3" id="KW-1185">Reference proteome</keyword>
<dbReference type="OrthoDB" id="9797736at2"/>
<dbReference type="STRING" id="36856.ATB98_21050"/>
<accession>A0A178YNJ4</accession>
<organism evidence="2 3">
    <name type="scientific">Sinorhizobium saheli</name>
    <dbReference type="NCBI Taxonomy" id="36856"/>
    <lineage>
        <taxon>Bacteria</taxon>
        <taxon>Pseudomonadati</taxon>
        <taxon>Pseudomonadota</taxon>
        <taxon>Alphaproteobacteria</taxon>
        <taxon>Hyphomicrobiales</taxon>
        <taxon>Rhizobiaceae</taxon>
        <taxon>Sinorhizobium/Ensifer group</taxon>
        <taxon>Sinorhizobium</taxon>
    </lineage>
</organism>
<dbReference type="Proteomes" id="UP000078507">
    <property type="component" value="Unassembled WGS sequence"/>
</dbReference>
<dbReference type="SUPFAM" id="SSF53807">
    <property type="entry name" value="Helical backbone' metal receptor"/>
    <property type="match status" value="1"/>
</dbReference>
<protein>
    <submittedName>
        <fullName evidence="2">Hemin ABC transporter substrate-binding protein</fullName>
    </submittedName>
</protein>
<dbReference type="InterPro" id="IPR050902">
    <property type="entry name" value="ABC_Transporter_SBP"/>
</dbReference>
<evidence type="ECO:0000313" key="3">
    <source>
        <dbReference type="Proteomes" id="UP000078507"/>
    </source>
</evidence>
<dbReference type="AlphaFoldDB" id="A0A178YNJ4"/>
<sequence length="316" mass="32983">MMNGFDFRRLRRRELALAAFALSAPFVLPAVAPGAPSLLRPAMAQTVEQPDTSRLVAIGGAVTEIVYALGEEKRLVGRDSTSTYPEAAKELPDVGYMRRLAPEGIIAVNPTAIVALEGSGPPEALAVLKEANIPFSSIAETYDRAGILAKIRAVGAFLGVKDKAEALARTVEKDLDAALADSAGRPERDRKRVLFVLSIEGGKIMAAGTGTAASGVIELAGAINAAGTFPGYRALTEEAIVEARPDVVLMMDRGGGHAAGPDELFALPALSLTPAAKSKALIRMDGLHLLGFGPRTASAIRELNAAIYGKTTNASQ</sequence>
<evidence type="ECO:0000313" key="2">
    <source>
        <dbReference type="EMBL" id="OAP48806.1"/>
    </source>
</evidence>
<gene>
    <name evidence="2" type="ORF">ATB98_21050</name>
</gene>
<dbReference type="Pfam" id="PF01497">
    <property type="entry name" value="Peripla_BP_2"/>
    <property type="match status" value="1"/>
</dbReference>